<dbReference type="InterPro" id="IPR011110">
    <property type="entry name" value="Reg_prop"/>
</dbReference>
<evidence type="ECO:0000313" key="13">
    <source>
        <dbReference type="Proteomes" id="UP001172083"/>
    </source>
</evidence>
<dbReference type="Pfam" id="PF07495">
    <property type="entry name" value="Y_Y_Y"/>
    <property type="match status" value="1"/>
</dbReference>
<dbReference type="PROSITE" id="PS50109">
    <property type="entry name" value="HIS_KIN"/>
    <property type="match status" value="1"/>
</dbReference>
<keyword evidence="5" id="KW-0804">Transcription</keyword>
<sequence length="1407" mass="159690">MNLQNGTISKFLLVAVTLLSIYSVAAAQDQQIAFRHLSTVDGLSNFTVLSITQDRQGFMWFGTMDGLNRFDGKQIRTYRFDKDDPYSLGNNLVHALLCTSDSGLWVGTGQGLYYYDYHHDSFHTVPVPDVEGAGIEDLEIKSIIQDQQHIWLGTSQGLFRYNLKSEQFDPYLKQGAKNIITETVEAIHKADDGGIWIGGKQGLLLYKNGNLVEIEIDRDLKYQDKTNVISINSDETGRIWFGTLDQDAGLIIYDPVKEKFTDLNTRDGFIPHNKVNCLYKFDAGKIWVGTTWGLSVIDQNNFSSQHLFYERQNPGSISHNSIRDIYQGEDGIIWIGTYSGGVNYFDTRSQLIRHHTNIYQNKYSLSFNIVSSIFEDSHKDLWIGTEYGGLNVLSRSDKTYSVLRRSKDPNSLKSDNVKSTIEDNKGRKFIATQFGLSIYDPTSRSFFNVDDTPGPRGRLNFYGVLDLCKDNAGNIWIGTHRWIGISKIPGPGYLLMYDTNSDSIIHYYPENKKLAIIEGGVNTLVYDPDKDIIWSGGDNGLTGFDNKTKRYLTDDTFYQAAKTIEGTVINDLFLDENDLLWIATFGQGLFIMDVNSFQLRKISAREGLAESSFYSITGDNDGNIWTSVSAYLLKIDASTNIHDRVNHVERYGIQEGFPPQQFFRSAACKGSDGTLYFGGDDGYIAFKPEEVENIVFHPSVAILDILVNGKSLELTSDKENQHLNVASLKSLPLTYDQSSFAVQFIAPNFINPDNTWYQYQLSGIHESWQDLGNSNTINFTELKAGDYELKIRASSDPESFSEDYTSILLNVAPPYWGTPLAYFIYFVLILSLLYIFFVISRKWERLNQNLKFEHLQREQEKEFNQKRVKFFTDISHELRTPLTLILAPLERIIKSNFGNLKVKNQLMLMLRNGERMLQLINQLLDLRKLETGHMQLQVAKGNMAQFIKEISLSFRELAHDRNIEFEVISNQETVNVWFDRDKFEIILFNLLSNAIKYTPEYGKISVQIGTGDSNTDTESTTQKTAKSAFIRIDNTGYGIPEDQIGHIFERFYSGKEDLADGHSSGVGLEIVKNMVDLHKGEIFVESKYDKNGINGITSFKISLKSGKKHFTKNEILKDYKSSEDISNYKNPAANTSPAVATIGSADNLSVVDDPGKESILIVEDNNEVRALVVNLFRDQYNTIEAANGWDGLKLAREKIPDLVISDIMMPAMDGIEFCRKVKSDIATSHIPVILLTARTAVTFKYEGLETGADDYIVKPFNVDDLRLRSQNLIRQRKLLKERFSQTGSIIPAEISLTSVDEKLIQKTLDYISENIGESDLTVDKIAREIGMSRTNFYRKIKALTNLSPAEFLRKIRMDHAAQLLRTNKIRVSEVRFMVGISDADYFRDCFKKQFGVTPKVYIENQKN</sequence>
<dbReference type="RefSeq" id="WP_346758290.1">
    <property type="nucleotide sequence ID" value="NZ_JAUJEB010000001.1"/>
</dbReference>
<keyword evidence="8" id="KW-0732">Signal</keyword>
<accession>A0ABT8L9N8</accession>
<dbReference type="SUPFAM" id="SSF101898">
    <property type="entry name" value="NHL repeat"/>
    <property type="match status" value="1"/>
</dbReference>
<dbReference type="SUPFAM" id="SSF52172">
    <property type="entry name" value="CheY-like"/>
    <property type="match status" value="1"/>
</dbReference>
<dbReference type="Proteomes" id="UP001172083">
    <property type="component" value="Unassembled WGS sequence"/>
</dbReference>
<keyword evidence="7" id="KW-1133">Transmembrane helix</keyword>
<dbReference type="Pfam" id="PF00072">
    <property type="entry name" value="Response_reg"/>
    <property type="match status" value="1"/>
</dbReference>
<dbReference type="PRINTS" id="PR00344">
    <property type="entry name" value="BCTRLSENSOR"/>
</dbReference>
<dbReference type="PROSITE" id="PS50110">
    <property type="entry name" value="RESPONSE_REGULATORY"/>
    <property type="match status" value="1"/>
</dbReference>
<dbReference type="Gene3D" id="1.10.10.60">
    <property type="entry name" value="Homeodomain-like"/>
    <property type="match status" value="2"/>
</dbReference>
<organism evidence="12 13">
    <name type="scientific">Agaribacillus aureus</name>
    <dbReference type="NCBI Taxonomy" id="3051825"/>
    <lineage>
        <taxon>Bacteria</taxon>
        <taxon>Pseudomonadati</taxon>
        <taxon>Bacteroidota</taxon>
        <taxon>Cytophagia</taxon>
        <taxon>Cytophagales</taxon>
        <taxon>Splendidivirgaceae</taxon>
        <taxon>Agaribacillus</taxon>
    </lineage>
</organism>
<evidence type="ECO:0000259" key="9">
    <source>
        <dbReference type="PROSITE" id="PS01124"/>
    </source>
</evidence>
<dbReference type="SUPFAM" id="SSF46689">
    <property type="entry name" value="Homeodomain-like"/>
    <property type="match status" value="2"/>
</dbReference>
<dbReference type="EC" id="2.7.13.3" evidence="2"/>
<protein>
    <recommendedName>
        <fullName evidence="2">histidine kinase</fullName>
        <ecNumber evidence="2">2.7.13.3</ecNumber>
    </recommendedName>
</protein>
<dbReference type="InterPro" id="IPR005467">
    <property type="entry name" value="His_kinase_dom"/>
</dbReference>
<comment type="catalytic activity">
    <reaction evidence="1">
        <text>ATP + protein L-histidine = ADP + protein N-phospho-L-histidine.</text>
        <dbReference type="EC" id="2.7.13.3"/>
    </reaction>
</comment>
<dbReference type="PANTHER" id="PTHR43547">
    <property type="entry name" value="TWO-COMPONENT HISTIDINE KINASE"/>
    <property type="match status" value="1"/>
</dbReference>
<dbReference type="PANTHER" id="PTHR43547:SF2">
    <property type="entry name" value="HYBRID SIGNAL TRANSDUCTION HISTIDINE KINASE C"/>
    <property type="match status" value="1"/>
</dbReference>
<name>A0ABT8L9N8_9BACT</name>
<evidence type="ECO:0000256" key="5">
    <source>
        <dbReference type="ARBA" id="ARBA00023163"/>
    </source>
</evidence>
<dbReference type="SUPFAM" id="SSF47384">
    <property type="entry name" value="Homodimeric domain of signal transducing histidine kinase"/>
    <property type="match status" value="1"/>
</dbReference>
<dbReference type="InterPro" id="IPR013783">
    <property type="entry name" value="Ig-like_fold"/>
</dbReference>
<dbReference type="InterPro" id="IPR036097">
    <property type="entry name" value="HisK_dim/P_sf"/>
</dbReference>
<dbReference type="InterPro" id="IPR004358">
    <property type="entry name" value="Sig_transdc_His_kin-like_C"/>
</dbReference>
<feature type="chain" id="PRO_5045094480" description="histidine kinase" evidence="8">
    <location>
        <begin position="28"/>
        <end position="1407"/>
    </location>
</feature>
<feature type="domain" description="Histidine kinase" evidence="10">
    <location>
        <begin position="873"/>
        <end position="1107"/>
    </location>
</feature>
<dbReference type="SMART" id="SM00448">
    <property type="entry name" value="REC"/>
    <property type="match status" value="1"/>
</dbReference>
<dbReference type="InterPro" id="IPR036890">
    <property type="entry name" value="HATPase_C_sf"/>
</dbReference>
<dbReference type="Pfam" id="PF07494">
    <property type="entry name" value="Reg_prop"/>
    <property type="match status" value="4"/>
</dbReference>
<evidence type="ECO:0000256" key="7">
    <source>
        <dbReference type="SAM" id="Phobius"/>
    </source>
</evidence>
<dbReference type="SMART" id="SM00388">
    <property type="entry name" value="HisKA"/>
    <property type="match status" value="1"/>
</dbReference>
<evidence type="ECO:0000256" key="3">
    <source>
        <dbReference type="ARBA" id="ARBA00022553"/>
    </source>
</evidence>
<keyword evidence="7" id="KW-0812">Transmembrane</keyword>
<evidence type="ECO:0000256" key="4">
    <source>
        <dbReference type="ARBA" id="ARBA00023015"/>
    </source>
</evidence>
<dbReference type="CDD" id="cd00075">
    <property type="entry name" value="HATPase"/>
    <property type="match status" value="1"/>
</dbReference>
<keyword evidence="4" id="KW-0805">Transcription regulation</keyword>
<feature type="domain" description="HTH araC/xylS-type" evidence="9">
    <location>
        <begin position="1305"/>
        <end position="1404"/>
    </location>
</feature>
<dbReference type="CDD" id="cd00082">
    <property type="entry name" value="HisKA"/>
    <property type="match status" value="1"/>
</dbReference>
<dbReference type="Pfam" id="PF02518">
    <property type="entry name" value="HATPase_c"/>
    <property type="match status" value="1"/>
</dbReference>
<dbReference type="InterPro" id="IPR003594">
    <property type="entry name" value="HATPase_dom"/>
</dbReference>
<dbReference type="InterPro" id="IPR001789">
    <property type="entry name" value="Sig_transdc_resp-reg_receiver"/>
</dbReference>
<dbReference type="InterPro" id="IPR011006">
    <property type="entry name" value="CheY-like_superfamily"/>
</dbReference>
<evidence type="ECO:0000256" key="1">
    <source>
        <dbReference type="ARBA" id="ARBA00000085"/>
    </source>
</evidence>
<dbReference type="Gene3D" id="3.40.50.2300">
    <property type="match status" value="1"/>
</dbReference>
<dbReference type="InterPro" id="IPR018060">
    <property type="entry name" value="HTH_AraC"/>
</dbReference>
<keyword evidence="3 6" id="KW-0597">Phosphoprotein</keyword>
<dbReference type="Gene3D" id="3.30.565.10">
    <property type="entry name" value="Histidine kinase-like ATPase, C-terminal domain"/>
    <property type="match status" value="1"/>
</dbReference>
<comment type="caution">
    <text evidence="12">The sequence shown here is derived from an EMBL/GenBank/DDBJ whole genome shotgun (WGS) entry which is preliminary data.</text>
</comment>
<dbReference type="PROSITE" id="PS01124">
    <property type="entry name" value="HTH_ARAC_FAMILY_2"/>
    <property type="match status" value="1"/>
</dbReference>
<keyword evidence="13" id="KW-1185">Reference proteome</keyword>
<evidence type="ECO:0000259" key="10">
    <source>
        <dbReference type="PROSITE" id="PS50109"/>
    </source>
</evidence>
<evidence type="ECO:0000313" key="12">
    <source>
        <dbReference type="EMBL" id="MDN5212973.1"/>
    </source>
</evidence>
<dbReference type="EMBL" id="JAUJEB010000001">
    <property type="protein sequence ID" value="MDN5212973.1"/>
    <property type="molecule type" value="Genomic_DNA"/>
</dbReference>
<dbReference type="Gene3D" id="2.130.10.10">
    <property type="entry name" value="YVTN repeat-like/Quinoprotein amine dehydrogenase"/>
    <property type="match status" value="2"/>
</dbReference>
<evidence type="ECO:0000256" key="8">
    <source>
        <dbReference type="SAM" id="SignalP"/>
    </source>
</evidence>
<evidence type="ECO:0000256" key="6">
    <source>
        <dbReference type="PROSITE-ProRule" id="PRU00169"/>
    </source>
</evidence>
<dbReference type="SUPFAM" id="SSF63829">
    <property type="entry name" value="Calcium-dependent phosphotriesterase"/>
    <property type="match status" value="2"/>
</dbReference>
<dbReference type="InterPro" id="IPR009057">
    <property type="entry name" value="Homeodomain-like_sf"/>
</dbReference>
<evidence type="ECO:0000259" key="11">
    <source>
        <dbReference type="PROSITE" id="PS50110"/>
    </source>
</evidence>
<dbReference type="Gene3D" id="2.60.40.10">
    <property type="entry name" value="Immunoglobulins"/>
    <property type="match status" value="1"/>
</dbReference>
<dbReference type="SMART" id="SM00387">
    <property type="entry name" value="HATPase_c"/>
    <property type="match status" value="1"/>
</dbReference>
<feature type="signal peptide" evidence="8">
    <location>
        <begin position="1"/>
        <end position="27"/>
    </location>
</feature>
<dbReference type="InterPro" id="IPR003661">
    <property type="entry name" value="HisK_dim/P_dom"/>
</dbReference>
<dbReference type="Pfam" id="PF00512">
    <property type="entry name" value="HisKA"/>
    <property type="match status" value="1"/>
</dbReference>
<dbReference type="CDD" id="cd17574">
    <property type="entry name" value="REC_OmpR"/>
    <property type="match status" value="1"/>
</dbReference>
<gene>
    <name evidence="12" type="ORF">QQ020_12980</name>
</gene>
<dbReference type="InterPro" id="IPR011123">
    <property type="entry name" value="Y_Y_Y"/>
</dbReference>
<dbReference type="Pfam" id="PF12833">
    <property type="entry name" value="HTH_18"/>
    <property type="match status" value="1"/>
</dbReference>
<keyword evidence="7" id="KW-0472">Membrane</keyword>
<dbReference type="InterPro" id="IPR015943">
    <property type="entry name" value="WD40/YVTN_repeat-like_dom_sf"/>
</dbReference>
<feature type="modified residue" description="4-aspartylphosphate" evidence="6">
    <location>
        <position position="1206"/>
    </location>
</feature>
<feature type="domain" description="Response regulatory" evidence="11">
    <location>
        <begin position="1158"/>
        <end position="1273"/>
    </location>
</feature>
<dbReference type="SUPFAM" id="SSF55874">
    <property type="entry name" value="ATPase domain of HSP90 chaperone/DNA topoisomerase II/histidine kinase"/>
    <property type="match status" value="1"/>
</dbReference>
<dbReference type="Gene3D" id="1.10.287.130">
    <property type="match status" value="1"/>
</dbReference>
<reference evidence="12" key="1">
    <citation type="submission" date="2023-06" db="EMBL/GenBank/DDBJ databases">
        <title>Genomic of Agaribacillus aureum.</title>
        <authorList>
            <person name="Wang G."/>
        </authorList>
    </citation>
    <scope>NUCLEOTIDE SEQUENCE</scope>
    <source>
        <strain evidence="12">BMA12</strain>
    </source>
</reference>
<dbReference type="SMART" id="SM00342">
    <property type="entry name" value="HTH_ARAC"/>
    <property type="match status" value="1"/>
</dbReference>
<proteinExistence type="predicted"/>
<feature type="transmembrane region" description="Helical" evidence="7">
    <location>
        <begin position="820"/>
        <end position="839"/>
    </location>
</feature>
<evidence type="ECO:0000256" key="2">
    <source>
        <dbReference type="ARBA" id="ARBA00012438"/>
    </source>
</evidence>